<dbReference type="GO" id="GO:1904680">
    <property type="term" value="F:peptide transmembrane transporter activity"/>
    <property type="evidence" value="ECO:0007669"/>
    <property type="project" value="TreeGrafter"/>
</dbReference>
<dbReference type="InterPro" id="IPR039424">
    <property type="entry name" value="SBP_5"/>
</dbReference>
<name>A0A1M4EQT2_9ACTN</name>
<dbReference type="Pfam" id="PF00496">
    <property type="entry name" value="SBP_bac_5"/>
    <property type="match status" value="1"/>
</dbReference>
<organism evidence="3">
    <name type="scientific">Nonomuraea gerenzanensis</name>
    <dbReference type="NCBI Taxonomy" id="93944"/>
    <lineage>
        <taxon>Bacteria</taxon>
        <taxon>Bacillati</taxon>
        <taxon>Actinomycetota</taxon>
        <taxon>Actinomycetes</taxon>
        <taxon>Streptosporangiales</taxon>
        <taxon>Streptosporangiaceae</taxon>
        <taxon>Nonomuraea</taxon>
    </lineage>
</organism>
<feature type="chain" id="PRO_5038529884" evidence="1">
    <location>
        <begin position="21"/>
        <end position="511"/>
    </location>
</feature>
<dbReference type="SUPFAM" id="SSF53850">
    <property type="entry name" value="Periplasmic binding protein-like II"/>
    <property type="match status" value="1"/>
</dbReference>
<feature type="domain" description="Solute-binding protein family 5" evidence="2">
    <location>
        <begin position="78"/>
        <end position="420"/>
    </location>
</feature>
<feature type="signal peptide" evidence="1">
    <location>
        <begin position="1"/>
        <end position="20"/>
    </location>
</feature>
<accession>A0A1M4EQT2</accession>
<keyword evidence="1" id="KW-0732">Signal</keyword>
<reference evidence="3" key="1">
    <citation type="submission" date="2016-04" db="EMBL/GenBank/DDBJ databases">
        <authorList>
            <person name="Evans L.H."/>
            <person name="Alamgir A."/>
            <person name="Owens N."/>
            <person name="Weber N.D."/>
            <person name="Virtaneva K."/>
            <person name="Barbian K."/>
            <person name="Babar A."/>
            <person name="Rosenke K."/>
        </authorList>
    </citation>
    <scope>NUCLEOTIDE SEQUENCE</scope>
    <source>
        <strain evidence="3">Nono1</strain>
    </source>
</reference>
<evidence type="ECO:0000313" key="3">
    <source>
        <dbReference type="EMBL" id="SBP01190.1"/>
    </source>
</evidence>
<evidence type="ECO:0000256" key="1">
    <source>
        <dbReference type="SAM" id="SignalP"/>
    </source>
</evidence>
<proteinExistence type="predicted"/>
<dbReference type="GO" id="GO:0015833">
    <property type="term" value="P:peptide transport"/>
    <property type="evidence" value="ECO:0007669"/>
    <property type="project" value="TreeGrafter"/>
</dbReference>
<dbReference type="Gene3D" id="3.10.105.10">
    <property type="entry name" value="Dipeptide-binding Protein, Domain 3"/>
    <property type="match status" value="1"/>
</dbReference>
<evidence type="ECO:0000259" key="2">
    <source>
        <dbReference type="Pfam" id="PF00496"/>
    </source>
</evidence>
<dbReference type="AlphaFoldDB" id="A0A1M4EQT2"/>
<dbReference type="PIRSF" id="PIRSF002741">
    <property type="entry name" value="MppA"/>
    <property type="match status" value="1"/>
</dbReference>
<protein>
    <submittedName>
        <fullName evidence="3">Dipeptide-binding ABC transporter, periplasmic substrate-binding component (TC 3.A.1.5.2)</fullName>
    </submittedName>
</protein>
<dbReference type="PANTHER" id="PTHR30290">
    <property type="entry name" value="PERIPLASMIC BINDING COMPONENT OF ABC TRANSPORTER"/>
    <property type="match status" value="1"/>
</dbReference>
<dbReference type="GO" id="GO:0043190">
    <property type="term" value="C:ATP-binding cassette (ABC) transporter complex"/>
    <property type="evidence" value="ECO:0007669"/>
    <property type="project" value="InterPro"/>
</dbReference>
<sequence length="511" mass="55065">MSAMKRSATAALLVTASLIAGCSGSGDGGTAGGAPTTLNIATMTLPQSLDPKDANGSALPFFQAVYDTLIKREPDGTYSPMLATAWSYDDKLTRLSLTLRGDVKFDDGTPFDAEAVKANMERFRKGGGAQAKTLNDVTSIEVVDPTHVTLVLGKPNPAMLYYLSDAAGLMANPKDFAQDDTLKTRPGGTGPYELDAGQTVIGTKWVFTRAANYWGSRLPYDTIAISYFDNETAIVNGIKTGQLDAALIQDADQQISVESDPEVKTVKQEFDFQGMFLFDRAGMVTPELRDPRVRQALNHAIDRPTMLAKIRQGRGAVTSQVFGPATAAYKPELDTYYTFDQAKARALLKEAGHESGFTLKLPRIPAIVSDALAASLQTDLGAVGVKVVWDDLDPGSAVQRIFKDRAYSAMVMNMGQSSADWVAVGEVVLPGAFNMFGYTDDTVKKLLPKIQGSSAQDATADLQALNEHLVTDGWFMPFYRMTYLHVSDGSVTIKPQDGMAVPAIYNYAPAQ</sequence>
<dbReference type="InterPro" id="IPR030678">
    <property type="entry name" value="Peptide/Ni-bd"/>
</dbReference>
<gene>
    <name evidence="3" type="ORF">BN4615_P10706</name>
</gene>
<dbReference type="Gene3D" id="3.40.190.10">
    <property type="entry name" value="Periplasmic binding protein-like II"/>
    <property type="match status" value="1"/>
</dbReference>
<dbReference type="GO" id="GO:0042597">
    <property type="term" value="C:periplasmic space"/>
    <property type="evidence" value="ECO:0007669"/>
    <property type="project" value="UniProtKB-ARBA"/>
</dbReference>
<dbReference type="EMBL" id="LT559118">
    <property type="protein sequence ID" value="SBP01190.1"/>
    <property type="molecule type" value="Genomic_DNA"/>
</dbReference>
<dbReference type="InterPro" id="IPR000914">
    <property type="entry name" value="SBP_5_dom"/>
</dbReference>
<dbReference type="PROSITE" id="PS51257">
    <property type="entry name" value="PROKAR_LIPOPROTEIN"/>
    <property type="match status" value="1"/>
</dbReference>